<sequence>MAATPSLFRVHLDNEDAAKSVSIRSVEDGPLKWVYAALTSTLEIAKNVPHHHHACLELADRCIALLDLVKGVVDGSFGDGSTMHKLSQHLLRYQVEFEDLAKYMAKQKKRGWFSSSILHRSSIEKKVEARSRRLEEIRMGFVWLQNVDHHHHHHHEMEKPSTVLDSPLASRHPKFDHLDDSFDSSFSDESIHGYDRGHNDIDYLENISDHKIVVPPSALPPTPPSDIVTESPRIKDALGYAANNVSVEQDRVTNPSVDQDDLNSNSDPGLDNQHGGFETPGSEAIVEPVDQARPVSDRLNGTESQAEVEPSLGIKRDEPPLVSGPLDFVPSAPAAAEAQAPYHHGVSQESITPPQSSDFPEHQIHFTKDLDQRDVPDAIPAGVSVDDSVAEVITGDAEVGQTVQCTDGATVIAPFADISMSVPTMEVGDSALTTSPSPKTSSDLPLIVPTLGQKDDTQYHEPELLEGVGYDHESADLSSIPPEAPEGEADADILHPGVVPIGSDVFELGVDDNAGVFPPYSTGSEESTPVVLDSMPSEPSIEDVYKAEEPHDVEPALLAVDEPSRKTFRLPILLVKKSILLHISRLSKPPPHETSTADALRSTPTHPEPVDYTPSASTVPLSSSTMLVGNPSVELAPLPIPPRDISFSTLTPTIFEPISNTSATASGLDTPCSSPDAVTPDSDLAAVARKPIASPSTSHTTPDHALRPTSVHGESQELSPPNGHRHPQLDESPEFWKRMRRLMRTGTTFLPHGLFLLSVYLILDQEFVIIL</sequence>
<feature type="compositionally biased region" description="Polar residues" evidence="1">
    <location>
        <begin position="593"/>
        <end position="605"/>
    </location>
</feature>
<feature type="compositionally biased region" description="Polar residues" evidence="1">
    <location>
        <begin position="245"/>
        <end position="267"/>
    </location>
</feature>
<dbReference type="CDD" id="cd21037">
    <property type="entry name" value="MLKL_NTD"/>
    <property type="match status" value="1"/>
</dbReference>
<feature type="compositionally biased region" description="Polar residues" evidence="1">
    <location>
        <begin position="347"/>
        <end position="358"/>
    </location>
</feature>
<evidence type="ECO:0000313" key="3">
    <source>
        <dbReference type="Proteomes" id="UP000886523"/>
    </source>
</evidence>
<proteinExistence type="predicted"/>
<protein>
    <submittedName>
        <fullName evidence="2">Uncharacterized protein</fullName>
    </submittedName>
</protein>
<accession>A0A9P6AXD3</accession>
<feature type="region of interest" description="Disordered" evidence="1">
    <location>
        <begin position="692"/>
        <end position="731"/>
    </location>
</feature>
<keyword evidence="3" id="KW-1185">Reference proteome</keyword>
<name>A0A9P6AXD3_9AGAM</name>
<feature type="region of interest" description="Disordered" evidence="1">
    <location>
        <begin position="335"/>
        <end position="359"/>
    </location>
</feature>
<dbReference type="AlphaFoldDB" id="A0A9P6AXD3"/>
<dbReference type="InterPro" id="IPR059179">
    <property type="entry name" value="MLKL-like_MCAfunc"/>
</dbReference>
<gene>
    <name evidence="2" type="ORF">BS47DRAFT_1362427</name>
</gene>
<organism evidence="2 3">
    <name type="scientific">Hydnum rufescens UP504</name>
    <dbReference type="NCBI Taxonomy" id="1448309"/>
    <lineage>
        <taxon>Eukaryota</taxon>
        <taxon>Fungi</taxon>
        <taxon>Dikarya</taxon>
        <taxon>Basidiomycota</taxon>
        <taxon>Agaricomycotina</taxon>
        <taxon>Agaricomycetes</taxon>
        <taxon>Cantharellales</taxon>
        <taxon>Hydnaceae</taxon>
        <taxon>Hydnum</taxon>
    </lineage>
</organism>
<feature type="region of interest" description="Disordered" evidence="1">
    <location>
        <begin position="587"/>
        <end position="618"/>
    </location>
</feature>
<evidence type="ECO:0000313" key="2">
    <source>
        <dbReference type="EMBL" id="KAF9513437.1"/>
    </source>
</evidence>
<comment type="caution">
    <text evidence="2">The sequence shown here is derived from an EMBL/GenBank/DDBJ whole genome shotgun (WGS) entry which is preliminary data.</text>
</comment>
<dbReference type="EMBL" id="MU128972">
    <property type="protein sequence ID" value="KAF9513437.1"/>
    <property type="molecule type" value="Genomic_DNA"/>
</dbReference>
<dbReference type="Proteomes" id="UP000886523">
    <property type="component" value="Unassembled WGS sequence"/>
</dbReference>
<evidence type="ECO:0000256" key="1">
    <source>
        <dbReference type="SAM" id="MobiDB-lite"/>
    </source>
</evidence>
<feature type="region of interest" description="Disordered" evidence="1">
    <location>
        <begin position="245"/>
        <end position="319"/>
    </location>
</feature>
<reference evidence="2" key="1">
    <citation type="journal article" date="2020" name="Nat. Commun.">
        <title>Large-scale genome sequencing of mycorrhizal fungi provides insights into the early evolution of symbiotic traits.</title>
        <authorList>
            <person name="Miyauchi S."/>
            <person name="Kiss E."/>
            <person name="Kuo A."/>
            <person name="Drula E."/>
            <person name="Kohler A."/>
            <person name="Sanchez-Garcia M."/>
            <person name="Morin E."/>
            <person name="Andreopoulos B."/>
            <person name="Barry K.W."/>
            <person name="Bonito G."/>
            <person name="Buee M."/>
            <person name="Carver A."/>
            <person name="Chen C."/>
            <person name="Cichocki N."/>
            <person name="Clum A."/>
            <person name="Culley D."/>
            <person name="Crous P.W."/>
            <person name="Fauchery L."/>
            <person name="Girlanda M."/>
            <person name="Hayes R.D."/>
            <person name="Keri Z."/>
            <person name="LaButti K."/>
            <person name="Lipzen A."/>
            <person name="Lombard V."/>
            <person name="Magnuson J."/>
            <person name="Maillard F."/>
            <person name="Murat C."/>
            <person name="Nolan M."/>
            <person name="Ohm R.A."/>
            <person name="Pangilinan J."/>
            <person name="Pereira M.F."/>
            <person name="Perotto S."/>
            <person name="Peter M."/>
            <person name="Pfister S."/>
            <person name="Riley R."/>
            <person name="Sitrit Y."/>
            <person name="Stielow J.B."/>
            <person name="Szollosi G."/>
            <person name="Zifcakova L."/>
            <person name="Stursova M."/>
            <person name="Spatafora J.W."/>
            <person name="Tedersoo L."/>
            <person name="Vaario L.M."/>
            <person name="Yamada A."/>
            <person name="Yan M."/>
            <person name="Wang P."/>
            <person name="Xu J."/>
            <person name="Bruns T."/>
            <person name="Baldrian P."/>
            <person name="Vilgalys R."/>
            <person name="Dunand C."/>
            <person name="Henrissat B."/>
            <person name="Grigoriev I.V."/>
            <person name="Hibbett D."/>
            <person name="Nagy L.G."/>
            <person name="Martin F.M."/>
        </authorList>
    </citation>
    <scope>NUCLEOTIDE SEQUENCE</scope>
    <source>
        <strain evidence="2">UP504</strain>
    </source>
</reference>